<dbReference type="PANTHER" id="PTHR13271:SF140">
    <property type="entry name" value="SET DOMAIN-CONTAINING PROTEIN"/>
    <property type="match status" value="1"/>
</dbReference>
<dbReference type="Gene3D" id="3.90.1410.10">
    <property type="entry name" value="set domain protein methyltransferase, domain 1"/>
    <property type="match status" value="1"/>
</dbReference>
<dbReference type="InterPro" id="IPR015353">
    <property type="entry name" value="Rubisco_LSMT_subst-bd"/>
</dbReference>
<protein>
    <submittedName>
        <fullName evidence="4">Histone-lysine N-methyltransferase setd3</fullName>
    </submittedName>
</protein>
<organism evidence="4 5">
    <name type="scientific">Symbiodinium microadriaticum</name>
    <name type="common">Dinoflagellate</name>
    <name type="synonym">Zooxanthella microadriatica</name>
    <dbReference type="NCBI Taxonomy" id="2951"/>
    <lineage>
        <taxon>Eukaryota</taxon>
        <taxon>Sar</taxon>
        <taxon>Alveolata</taxon>
        <taxon>Dinophyceae</taxon>
        <taxon>Suessiales</taxon>
        <taxon>Symbiodiniaceae</taxon>
        <taxon>Symbiodinium</taxon>
    </lineage>
</organism>
<keyword evidence="2 4" id="KW-0808">Transferase</keyword>
<dbReference type="OrthoDB" id="428077at2759"/>
<proteinExistence type="predicted"/>
<evidence type="ECO:0000313" key="5">
    <source>
        <dbReference type="Proteomes" id="UP000186817"/>
    </source>
</evidence>
<dbReference type="SUPFAM" id="SSF81822">
    <property type="entry name" value="RuBisCo LSMT C-terminal, substrate-binding domain"/>
    <property type="match status" value="1"/>
</dbReference>
<dbReference type="Proteomes" id="UP000186817">
    <property type="component" value="Unassembled WGS sequence"/>
</dbReference>
<accession>A0A1Q9EGC7</accession>
<name>A0A1Q9EGC7_SYMMI</name>
<dbReference type="InterPro" id="IPR036464">
    <property type="entry name" value="Rubisco_LSMT_subst-bd_sf"/>
</dbReference>
<reference evidence="4 5" key="1">
    <citation type="submission" date="2016-02" db="EMBL/GenBank/DDBJ databases">
        <title>Genome analysis of coral dinoflagellate symbionts highlights evolutionary adaptations to a symbiotic lifestyle.</title>
        <authorList>
            <person name="Aranda M."/>
            <person name="Li Y."/>
            <person name="Liew Y.J."/>
            <person name="Baumgarten S."/>
            <person name="Simakov O."/>
            <person name="Wilson M."/>
            <person name="Piel J."/>
            <person name="Ashoor H."/>
            <person name="Bougouffa S."/>
            <person name="Bajic V.B."/>
            <person name="Ryu T."/>
            <person name="Ravasi T."/>
            <person name="Bayer T."/>
            <person name="Micklem G."/>
            <person name="Kim H."/>
            <person name="Bhak J."/>
            <person name="Lajeunesse T.C."/>
            <person name="Voolstra C.R."/>
        </authorList>
    </citation>
    <scope>NUCLEOTIDE SEQUENCE [LARGE SCALE GENOMIC DNA]</scope>
    <source>
        <strain evidence="4 5">CCMP2467</strain>
    </source>
</reference>
<dbReference type="Gene3D" id="3.90.1420.10">
    <property type="entry name" value="Rubisco LSMT, substrate-binding domain"/>
    <property type="match status" value="1"/>
</dbReference>
<dbReference type="InterPro" id="IPR001214">
    <property type="entry name" value="SET_dom"/>
</dbReference>
<dbReference type="InterPro" id="IPR046341">
    <property type="entry name" value="SET_dom_sf"/>
</dbReference>
<comment type="caution">
    <text evidence="4">The sequence shown here is derived from an EMBL/GenBank/DDBJ whole genome shotgun (WGS) entry which is preliminary data.</text>
</comment>
<gene>
    <name evidence="4" type="primary">Setd3</name>
    <name evidence="4" type="ORF">AK812_SmicGene10255</name>
</gene>
<evidence type="ECO:0000256" key="3">
    <source>
        <dbReference type="ARBA" id="ARBA00022691"/>
    </source>
</evidence>
<sequence length="450" mass="49493">MRWLQVAIATVLFTSLQTGLFVRPDVGHRRPRTPCRAGDTLLNWIREGGGDGTVKRDVDARGLRGLVVTKPARAGDILLEVPLGMTLADGCEGPSEGAVAAGPPWSKQLPWNVQLALGVLARRKEPDWSLFLDSWPAAPTLPKDMEDEDLEEAQDEDFEVKAGGTLFWLEERYEDAFAAWEQAEAADPKVFWSEEEFRWAMAHVWSRCCRLDLEELGGIRRLLIPLLDMGNHDSEPSAVFDLGRSGRAVCLSATRDLQEGDPVTYSYGEHPNEHFALYYGFVPESNPYDHVKVSLTKVLQCLTLAGFPGAGDWEAARMEEVVRSGVAANSLPLRARSPPLGLLQALFALLPEASEATVLRAVAVACQCLEAEYPTTLKEDQAILDSPSSTLADGVLLLVKLRMERKKLLCSLSQTLQDLAKVFEESPEQAQAQLQELLASAQPEADDAMT</sequence>
<keyword evidence="5" id="KW-1185">Reference proteome</keyword>
<evidence type="ECO:0000256" key="1">
    <source>
        <dbReference type="ARBA" id="ARBA00022603"/>
    </source>
</evidence>
<evidence type="ECO:0000256" key="2">
    <source>
        <dbReference type="ARBA" id="ARBA00022679"/>
    </source>
</evidence>
<dbReference type="InterPro" id="IPR050600">
    <property type="entry name" value="SETD3_SETD6_MTase"/>
</dbReference>
<keyword evidence="3" id="KW-0949">S-adenosyl-L-methionine</keyword>
<dbReference type="PANTHER" id="PTHR13271">
    <property type="entry name" value="UNCHARACTERIZED PUTATIVE METHYLTRANSFERASE"/>
    <property type="match status" value="1"/>
</dbReference>
<dbReference type="Pfam" id="PF00856">
    <property type="entry name" value="SET"/>
    <property type="match status" value="1"/>
</dbReference>
<keyword evidence="1 4" id="KW-0489">Methyltransferase</keyword>
<dbReference type="AlphaFoldDB" id="A0A1Q9EGC7"/>
<dbReference type="Pfam" id="PF09273">
    <property type="entry name" value="Rubis-subs-bind"/>
    <property type="match status" value="1"/>
</dbReference>
<dbReference type="OMA" id="WPNDPFF"/>
<dbReference type="CDD" id="cd10527">
    <property type="entry name" value="SET_LSMT"/>
    <property type="match status" value="1"/>
</dbReference>
<dbReference type="EMBL" id="LSRX01000159">
    <property type="protein sequence ID" value="OLQ06493.1"/>
    <property type="molecule type" value="Genomic_DNA"/>
</dbReference>
<dbReference type="GO" id="GO:0032259">
    <property type="term" value="P:methylation"/>
    <property type="evidence" value="ECO:0007669"/>
    <property type="project" value="UniProtKB-KW"/>
</dbReference>
<evidence type="ECO:0000313" key="4">
    <source>
        <dbReference type="EMBL" id="OLQ06493.1"/>
    </source>
</evidence>
<dbReference type="SUPFAM" id="SSF82199">
    <property type="entry name" value="SET domain"/>
    <property type="match status" value="1"/>
</dbReference>
<dbReference type="GO" id="GO:0016279">
    <property type="term" value="F:protein-lysine N-methyltransferase activity"/>
    <property type="evidence" value="ECO:0007669"/>
    <property type="project" value="TreeGrafter"/>
</dbReference>